<dbReference type="InterPro" id="IPR029033">
    <property type="entry name" value="His_PPase_superfam"/>
</dbReference>
<accession>A0ABT6TIK2</accession>
<dbReference type="SUPFAM" id="SSF53254">
    <property type="entry name" value="Phosphoglycerate mutase-like"/>
    <property type="match status" value="1"/>
</dbReference>
<dbReference type="Gene3D" id="3.40.50.1240">
    <property type="entry name" value="Phosphoglycerate mutase-like"/>
    <property type="match status" value="1"/>
</dbReference>
<protein>
    <submittedName>
        <fullName evidence="1">Histidine phosphatase family protein</fullName>
    </submittedName>
</protein>
<dbReference type="RefSeq" id="WP_282908690.1">
    <property type="nucleotide sequence ID" value="NZ_JAGRPV010000001.1"/>
</dbReference>
<evidence type="ECO:0000313" key="2">
    <source>
        <dbReference type="Proteomes" id="UP001161691"/>
    </source>
</evidence>
<proteinExistence type="predicted"/>
<dbReference type="Pfam" id="PF00300">
    <property type="entry name" value="His_Phos_1"/>
    <property type="match status" value="1"/>
</dbReference>
<dbReference type="Proteomes" id="UP001161691">
    <property type="component" value="Unassembled WGS sequence"/>
</dbReference>
<dbReference type="InterPro" id="IPR013078">
    <property type="entry name" value="His_Pase_superF_clade-1"/>
</dbReference>
<organism evidence="1 2">
    <name type="scientific">Cohnella hashimotonis</name>
    <dbReference type="NCBI Taxonomy" id="2826895"/>
    <lineage>
        <taxon>Bacteria</taxon>
        <taxon>Bacillati</taxon>
        <taxon>Bacillota</taxon>
        <taxon>Bacilli</taxon>
        <taxon>Bacillales</taxon>
        <taxon>Paenibacillaceae</taxon>
        <taxon>Cohnella</taxon>
    </lineage>
</organism>
<reference evidence="1" key="1">
    <citation type="submission" date="2023-04" db="EMBL/GenBank/DDBJ databases">
        <title>Comparative genomic analysis of Cohnella hashimotonis sp. nov., isolated from the International Space Station.</title>
        <authorList>
            <person name="Venkateswaran K."/>
            <person name="Simpson A."/>
        </authorList>
    </citation>
    <scope>NUCLEOTIDE SEQUENCE</scope>
    <source>
        <strain evidence="1">F6_2S_P_1</strain>
    </source>
</reference>
<gene>
    <name evidence="1" type="ORF">KB449_12485</name>
</gene>
<comment type="caution">
    <text evidence="1">The sequence shown here is derived from an EMBL/GenBank/DDBJ whole genome shotgun (WGS) entry which is preliminary data.</text>
</comment>
<dbReference type="EMBL" id="JAGRPV010000001">
    <property type="protein sequence ID" value="MDI4645789.1"/>
    <property type="molecule type" value="Genomic_DNA"/>
</dbReference>
<name>A0ABT6TIK2_9BACL</name>
<sequence>MTERYGVQYTRSFQRALLDSLREGGFIFYSRHGEATEGSDQANLSFQDCTTQRNLSALGRMQAMWYGDIFKRQRIPVAFPIVASPFCRAIETAALAFRTENIQVDPLGYDIYRLSGHLNQMEQASILYNLSKALEEQPPKGGNKVIISHSFPAGVGLGPISDMGTVVVRPHGRGKGFEVVARLSLEELNRLGNEG</sequence>
<keyword evidence="2" id="KW-1185">Reference proteome</keyword>
<evidence type="ECO:0000313" key="1">
    <source>
        <dbReference type="EMBL" id="MDI4645789.1"/>
    </source>
</evidence>